<proteinExistence type="predicted"/>
<dbReference type="NCBIfam" id="TIGR04131">
    <property type="entry name" value="Bac_Flav_CTERM"/>
    <property type="match status" value="1"/>
</dbReference>
<comment type="caution">
    <text evidence="3">The sequence shown here is derived from an EMBL/GenBank/DDBJ whole genome shotgun (WGS) entry which is preliminary data.</text>
</comment>
<dbReference type="RefSeq" id="WP_235179429.1">
    <property type="nucleotide sequence ID" value="NZ_JAKFFV010000018.1"/>
</dbReference>
<dbReference type="Proteomes" id="UP001139411">
    <property type="component" value="Unassembled WGS sequence"/>
</dbReference>
<dbReference type="InterPro" id="IPR026341">
    <property type="entry name" value="T9SS_type_B"/>
</dbReference>
<gene>
    <name evidence="3" type="ORF">L0661_23040</name>
</gene>
<dbReference type="Pfam" id="PF19081">
    <property type="entry name" value="Ig_7"/>
    <property type="match status" value="1"/>
</dbReference>
<evidence type="ECO:0000256" key="1">
    <source>
        <dbReference type="SAM" id="SignalP"/>
    </source>
</evidence>
<dbReference type="EMBL" id="JAKFFV010000018">
    <property type="protein sequence ID" value="MCF2501216.1"/>
    <property type="molecule type" value="Genomic_DNA"/>
</dbReference>
<feature type="domain" description="Ig-like" evidence="2">
    <location>
        <begin position="58"/>
        <end position="116"/>
    </location>
</feature>
<dbReference type="AlphaFoldDB" id="A0A9X1QHL7"/>
<evidence type="ECO:0000313" key="4">
    <source>
        <dbReference type="Proteomes" id="UP001139411"/>
    </source>
</evidence>
<accession>A0A9X1QHL7</accession>
<reference evidence="3" key="1">
    <citation type="submission" date="2022-01" db="EMBL/GenBank/DDBJ databases">
        <title>Novel species in genus Dyadobacter.</title>
        <authorList>
            <person name="Ma C."/>
        </authorList>
    </citation>
    <scope>NUCLEOTIDE SEQUENCE</scope>
    <source>
        <strain evidence="3">CY357</strain>
    </source>
</reference>
<dbReference type="Pfam" id="PF13585">
    <property type="entry name" value="CHU_C"/>
    <property type="match status" value="1"/>
</dbReference>
<name>A0A9X1QHL7_9BACT</name>
<protein>
    <submittedName>
        <fullName evidence="3">Gliding motility-associated C-terminal domain-containing protein</fullName>
    </submittedName>
</protein>
<keyword evidence="1" id="KW-0732">Signal</keyword>
<evidence type="ECO:0000313" key="3">
    <source>
        <dbReference type="EMBL" id="MCF2501216.1"/>
    </source>
</evidence>
<feature type="signal peptide" evidence="1">
    <location>
        <begin position="1"/>
        <end position="33"/>
    </location>
</feature>
<organism evidence="3 4">
    <name type="scientific">Dyadobacter chenhuakuii</name>
    <dbReference type="NCBI Taxonomy" id="2909339"/>
    <lineage>
        <taxon>Bacteria</taxon>
        <taxon>Pseudomonadati</taxon>
        <taxon>Bacteroidota</taxon>
        <taxon>Cytophagia</taxon>
        <taxon>Cytophagales</taxon>
        <taxon>Spirosomataceae</taxon>
        <taxon>Dyadobacter</taxon>
    </lineage>
</organism>
<evidence type="ECO:0000259" key="2">
    <source>
        <dbReference type="Pfam" id="PF19081"/>
    </source>
</evidence>
<dbReference type="InterPro" id="IPR044023">
    <property type="entry name" value="Ig_7"/>
</dbReference>
<sequence length="533" mass="57529">MQTRIKNGRRMLADFPASLLLMVALSFCNDVFASGSEAALLSFEGIMIPPGSDSIVLQTPDTYCRDTDPIILTVTGENITWYADAALTTKLAQGNTYYPSPLNVTTTYYLTQNVNGLESPPQAITIEIIEFFLTDVTTTRANCGKNDGTMIINARGGSVSHPLHYRLDDGDLQLSPVFTSLSPGTYKLSVYAANCWGSIDIKVDQRPTPVISLVDSILPHCGNSNGSLRIVAYGGSGLLSYSIDGIDFKTDNFFENLNGGAYTVFVKDDSLCVASRQVFLKNSVKLKMNTIEVMPTSCGKSNGQIRVAAAEGNGAVRYSLTGHSDQSQNTFDNLEAGSYQLSAKDEDGCNDTQVVIVEGSEGPVITRIDTQMPTCNLPDGQVTISTGGIGNYYYSLDGRAYQRDSSFAGLLAGTYLIAVKDDSNCIAEQSIDLGEPCRQLFYLPTSFTPNNDGINDGWAIFFPDVSLQIEQLTVYNRWGNVIFSSKPGTVQSGTILWDGIYKGGSANGVFTYQLLMKMSSGQSRVSNGAVIAL</sequence>
<feature type="chain" id="PRO_5040892092" evidence="1">
    <location>
        <begin position="34"/>
        <end position="533"/>
    </location>
</feature>